<name>A0A445D622_ARAHY</name>
<protein>
    <submittedName>
        <fullName evidence="1">Uncharacterized protein</fullName>
    </submittedName>
</protein>
<dbReference type="EMBL" id="SDMP01000005">
    <property type="protein sequence ID" value="RYR58703.1"/>
    <property type="molecule type" value="Genomic_DNA"/>
</dbReference>
<organism evidence="1 2">
    <name type="scientific">Arachis hypogaea</name>
    <name type="common">Peanut</name>
    <dbReference type="NCBI Taxonomy" id="3818"/>
    <lineage>
        <taxon>Eukaryota</taxon>
        <taxon>Viridiplantae</taxon>
        <taxon>Streptophyta</taxon>
        <taxon>Embryophyta</taxon>
        <taxon>Tracheophyta</taxon>
        <taxon>Spermatophyta</taxon>
        <taxon>Magnoliopsida</taxon>
        <taxon>eudicotyledons</taxon>
        <taxon>Gunneridae</taxon>
        <taxon>Pentapetalae</taxon>
        <taxon>rosids</taxon>
        <taxon>fabids</taxon>
        <taxon>Fabales</taxon>
        <taxon>Fabaceae</taxon>
        <taxon>Papilionoideae</taxon>
        <taxon>50 kb inversion clade</taxon>
        <taxon>dalbergioids sensu lato</taxon>
        <taxon>Dalbergieae</taxon>
        <taxon>Pterocarpus clade</taxon>
        <taxon>Arachis</taxon>
    </lineage>
</organism>
<proteinExistence type="predicted"/>
<reference evidence="1 2" key="1">
    <citation type="submission" date="2019-01" db="EMBL/GenBank/DDBJ databases">
        <title>Sequencing of cultivated peanut Arachis hypogaea provides insights into genome evolution and oil improvement.</title>
        <authorList>
            <person name="Chen X."/>
        </authorList>
    </citation>
    <scope>NUCLEOTIDE SEQUENCE [LARGE SCALE GENOMIC DNA]</scope>
    <source>
        <strain evidence="2">cv. Fuhuasheng</strain>
        <tissue evidence="1">Leaves</tissue>
    </source>
</reference>
<gene>
    <name evidence="1" type="ORF">Ahy_A05g024585</name>
</gene>
<comment type="caution">
    <text evidence="1">The sequence shown here is derived from an EMBL/GenBank/DDBJ whole genome shotgun (WGS) entry which is preliminary data.</text>
</comment>
<dbReference type="Proteomes" id="UP000289738">
    <property type="component" value="Chromosome A05"/>
</dbReference>
<accession>A0A445D622</accession>
<evidence type="ECO:0000313" key="2">
    <source>
        <dbReference type="Proteomes" id="UP000289738"/>
    </source>
</evidence>
<sequence length="160" mass="17897">MAHSSTSPTRSKKTQTVHFRATFQTAEIALVAKIRTLHQHNIELSINNLKKKRSYNTQGVTVLVVLVLLQTKDLKCATHLLSEKFRNMNEGKKIIVSDLGFGGLMHILPLRVHHQILRELTNSFKLGENRLETSYGSFKIRPKIIGAVLGINASGNSLQT</sequence>
<dbReference type="AlphaFoldDB" id="A0A445D622"/>
<evidence type="ECO:0000313" key="1">
    <source>
        <dbReference type="EMBL" id="RYR58703.1"/>
    </source>
</evidence>
<keyword evidence="2" id="KW-1185">Reference proteome</keyword>